<comment type="caution">
    <text evidence="2">The sequence shown here is derived from an EMBL/GenBank/DDBJ whole genome shotgun (WGS) entry which is preliminary data.</text>
</comment>
<feature type="domain" description="HNH nuclease" evidence="1">
    <location>
        <begin position="45"/>
        <end position="108"/>
    </location>
</feature>
<dbReference type="InterPro" id="IPR002711">
    <property type="entry name" value="HNH"/>
</dbReference>
<dbReference type="SMART" id="SM00507">
    <property type="entry name" value="HNHc"/>
    <property type="match status" value="1"/>
</dbReference>
<evidence type="ECO:0000313" key="2">
    <source>
        <dbReference type="EMBL" id="MBC5628882.1"/>
    </source>
</evidence>
<organism evidence="2 3">
    <name type="scientific">Clostridium hominis</name>
    <dbReference type="NCBI Taxonomy" id="2763036"/>
    <lineage>
        <taxon>Bacteria</taxon>
        <taxon>Bacillati</taxon>
        <taxon>Bacillota</taxon>
        <taxon>Clostridia</taxon>
        <taxon>Eubacteriales</taxon>
        <taxon>Clostridiaceae</taxon>
        <taxon>Clostridium</taxon>
    </lineage>
</organism>
<dbReference type="Gene3D" id="1.10.30.50">
    <property type="match status" value="1"/>
</dbReference>
<dbReference type="Proteomes" id="UP000596929">
    <property type="component" value="Unassembled WGS sequence"/>
</dbReference>
<keyword evidence="2" id="KW-0378">Hydrolase</keyword>
<dbReference type="RefSeq" id="WP_186859817.1">
    <property type="nucleotide sequence ID" value="NZ_JACOOO010000015.1"/>
</dbReference>
<keyword evidence="3" id="KW-1185">Reference proteome</keyword>
<accession>A0ABR7DC10</accession>
<protein>
    <submittedName>
        <fullName evidence="2">HNH endonuclease</fullName>
    </submittedName>
</protein>
<name>A0ABR7DC10_9CLOT</name>
<gene>
    <name evidence="2" type="ORF">H8S20_08260</name>
</gene>
<keyword evidence="2" id="KW-0255">Endonuclease</keyword>
<dbReference type="GO" id="GO:0004519">
    <property type="term" value="F:endonuclease activity"/>
    <property type="evidence" value="ECO:0007669"/>
    <property type="project" value="UniProtKB-KW"/>
</dbReference>
<evidence type="ECO:0000259" key="1">
    <source>
        <dbReference type="SMART" id="SM00507"/>
    </source>
</evidence>
<keyword evidence="2" id="KW-0540">Nuclease</keyword>
<dbReference type="InterPro" id="IPR003615">
    <property type="entry name" value="HNH_nuc"/>
</dbReference>
<dbReference type="EMBL" id="JACOOO010000015">
    <property type="protein sequence ID" value="MBC5628882.1"/>
    <property type="molecule type" value="Genomic_DNA"/>
</dbReference>
<sequence length="130" mass="15958">MARLKSCMYCGRVHDTKFKCKERARRVTYNKSRAGDLRNTYRWRKKREDIKDRDNRLCQVCIRKDYFNPTGQYEFKKLQVHHIESYKENEELFYDDDNLITLCIYHHERAEDGSIEKSYLKEIARHNNDR</sequence>
<proteinExistence type="predicted"/>
<evidence type="ECO:0000313" key="3">
    <source>
        <dbReference type="Proteomes" id="UP000596929"/>
    </source>
</evidence>
<dbReference type="Pfam" id="PF01844">
    <property type="entry name" value="HNH"/>
    <property type="match status" value="1"/>
</dbReference>
<reference evidence="2 3" key="1">
    <citation type="submission" date="2020-08" db="EMBL/GenBank/DDBJ databases">
        <title>Genome public.</title>
        <authorList>
            <person name="Liu C."/>
            <person name="Sun Q."/>
        </authorList>
    </citation>
    <scope>NUCLEOTIDE SEQUENCE [LARGE SCALE GENOMIC DNA]</scope>
    <source>
        <strain evidence="2 3">NSJ-6</strain>
    </source>
</reference>